<dbReference type="SUPFAM" id="SSF52499">
    <property type="entry name" value="Isochorismatase-like hydrolases"/>
    <property type="match status" value="1"/>
</dbReference>
<evidence type="ECO:0000313" key="2">
    <source>
        <dbReference type="EMBL" id="GBG23340.1"/>
    </source>
</evidence>
<organism evidence="2 3">
    <name type="scientific">Nostoc commune NIES-4072</name>
    <dbReference type="NCBI Taxonomy" id="2005467"/>
    <lineage>
        <taxon>Bacteria</taxon>
        <taxon>Bacillati</taxon>
        <taxon>Cyanobacteriota</taxon>
        <taxon>Cyanophyceae</taxon>
        <taxon>Nostocales</taxon>
        <taxon>Nostocaceae</taxon>
        <taxon>Nostoc</taxon>
    </lineage>
</organism>
<sequence>MNANNGIINQNSVPVTIDRFAAILQAIGMLANLCVEAHLRELLEQGFEVLVVKDATADPRHPKLGDGYKAALINFGYIANVVLSTDEVVAAMQ</sequence>
<dbReference type="AlphaFoldDB" id="A0A2R5FX94"/>
<dbReference type="Pfam" id="PF00857">
    <property type="entry name" value="Isochorismatase"/>
    <property type="match status" value="1"/>
</dbReference>
<dbReference type="Gene3D" id="3.40.50.850">
    <property type="entry name" value="Isochorismatase-like"/>
    <property type="match status" value="1"/>
</dbReference>
<evidence type="ECO:0000313" key="3">
    <source>
        <dbReference type="Proteomes" id="UP000245124"/>
    </source>
</evidence>
<name>A0A2R5FX94_NOSCO</name>
<comment type="caution">
    <text evidence="2">The sequence shown here is derived from an EMBL/GenBank/DDBJ whole genome shotgun (WGS) entry which is preliminary data.</text>
</comment>
<evidence type="ECO:0000259" key="1">
    <source>
        <dbReference type="Pfam" id="PF00857"/>
    </source>
</evidence>
<reference evidence="2 3" key="1">
    <citation type="submission" date="2017-06" db="EMBL/GenBank/DDBJ databases">
        <title>Genome sequencing of cyanobaciteial culture collection at National Institute for Environmental Studies (NIES).</title>
        <authorList>
            <person name="Hirose Y."/>
            <person name="Shimura Y."/>
            <person name="Fujisawa T."/>
            <person name="Nakamura Y."/>
            <person name="Kawachi M."/>
        </authorList>
    </citation>
    <scope>NUCLEOTIDE SEQUENCE [LARGE SCALE GENOMIC DNA]</scope>
    <source>
        <strain evidence="2 3">NIES-4072</strain>
    </source>
</reference>
<keyword evidence="3" id="KW-1185">Reference proteome</keyword>
<proteinExistence type="predicted"/>
<dbReference type="EMBL" id="BDUD01000002">
    <property type="protein sequence ID" value="GBG23340.1"/>
    <property type="molecule type" value="Genomic_DNA"/>
</dbReference>
<dbReference type="Proteomes" id="UP000245124">
    <property type="component" value="Unassembled WGS sequence"/>
</dbReference>
<protein>
    <recommendedName>
        <fullName evidence="1">Isochorismatase-like domain-containing protein</fullName>
    </recommendedName>
</protein>
<dbReference type="RefSeq" id="WP_244919532.1">
    <property type="nucleotide sequence ID" value="NZ_BDUD01000002.1"/>
</dbReference>
<feature type="domain" description="Isochorismatase-like" evidence="1">
    <location>
        <begin position="27"/>
        <end position="86"/>
    </location>
</feature>
<dbReference type="InterPro" id="IPR000868">
    <property type="entry name" value="Isochorismatase-like_dom"/>
</dbReference>
<dbReference type="InterPro" id="IPR036380">
    <property type="entry name" value="Isochorismatase-like_sf"/>
</dbReference>
<accession>A0A2R5FX94</accession>
<gene>
    <name evidence="2" type="ORF">NIES4072_70520</name>
</gene>